<evidence type="ECO:0000256" key="2">
    <source>
        <dbReference type="ARBA" id="ARBA00022801"/>
    </source>
</evidence>
<gene>
    <name evidence="5" type="primary">ykuE</name>
    <name evidence="5" type="ORF">DB44_BC00200</name>
</gene>
<dbReference type="InterPro" id="IPR051158">
    <property type="entry name" value="Metallophosphoesterase_sf"/>
</dbReference>
<dbReference type="GO" id="GO:0009245">
    <property type="term" value="P:lipid A biosynthetic process"/>
    <property type="evidence" value="ECO:0007669"/>
    <property type="project" value="TreeGrafter"/>
</dbReference>
<dbReference type="PANTHER" id="PTHR31302:SF31">
    <property type="entry name" value="PHOSPHODIESTERASE YAEI"/>
    <property type="match status" value="1"/>
</dbReference>
<accession>A0A0C1K2P0</accession>
<dbReference type="GO" id="GO:0008758">
    <property type="term" value="F:UDP-2,3-diacylglucosamine hydrolase activity"/>
    <property type="evidence" value="ECO:0007669"/>
    <property type="project" value="TreeGrafter"/>
</dbReference>
<evidence type="ECO:0000256" key="3">
    <source>
        <dbReference type="SAM" id="Phobius"/>
    </source>
</evidence>
<sequence>MVMNTKKTWSEWLWDFWCIVSIIGIWPRFIEPQLLGVSKLTLPIANLPSSLSGLTILQFSDLHWNNLFSKRLEKKLINKIKRLKPDIIVFTGDWICRSKIEKKEQLKFFLNQLQAPLGCFTIFGNHDYDRFVTINEKGDYDVEYPSSSSNIGKGFGRLLSSIRLTGKVTDAAKSTLIHAELYELLKETPFQMLDNETITISHKNKQLNICGLGEYSLGRFDPEKAFRKYNKAYPGVILSHHPDTIEILKKYPGDLILVGHTHGGQVNLPFFWSKFTQLENKKYKRGLKIVDKKWAYINRGIGSVIHFRWFATPELTLIALKQG</sequence>
<dbReference type="SUPFAM" id="SSF56300">
    <property type="entry name" value="Metallo-dependent phosphatases"/>
    <property type="match status" value="1"/>
</dbReference>
<dbReference type="Pfam" id="PF00149">
    <property type="entry name" value="Metallophos"/>
    <property type="match status" value="1"/>
</dbReference>
<dbReference type="PATRIC" id="fig|362787.3.peg.356"/>
<evidence type="ECO:0000256" key="1">
    <source>
        <dbReference type="ARBA" id="ARBA00022723"/>
    </source>
</evidence>
<dbReference type="EMBL" id="JSAN01000026">
    <property type="protein sequence ID" value="KIC73592.1"/>
    <property type="molecule type" value="Genomic_DNA"/>
</dbReference>
<dbReference type="NCBIfam" id="NF033458">
    <property type="entry name" value="lipid_A_LpxG"/>
    <property type="match status" value="1"/>
</dbReference>
<name>A0A0C1K2P0_9BACT</name>
<keyword evidence="2 5" id="KW-0378">Hydrolase</keyword>
<feature type="domain" description="Calcineurin-like phosphoesterase" evidence="4">
    <location>
        <begin position="55"/>
        <end position="263"/>
    </location>
</feature>
<evidence type="ECO:0000313" key="6">
    <source>
        <dbReference type="Proteomes" id="UP000031465"/>
    </source>
</evidence>
<dbReference type="InterPro" id="IPR004843">
    <property type="entry name" value="Calcineurin-like_PHP"/>
</dbReference>
<dbReference type="GO" id="GO:0016020">
    <property type="term" value="C:membrane"/>
    <property type="evidence" value="ECO:0007669"/>
    <property type="project" value="GOC"/>
</dbReference>
<keyword evidence="3" id="KW-0472">Membrane</keyword>
<dbReference type="GO" id="GO:0046872">
    <property type="term" value="F:metal ion binding"/>
    <property type="evidence" value="ECO:0007669"/>
    <property type="project" value="UniProtKB-KW"/>
</dbReference>
<dbReference type="InterPro" id="IPR029052">
    <property type="entry name" value="Metallo-depent_PP-like"/>
</dbReference>
<dbReference type="Gene3D" id="3.60.21.10">
    <property type="match status" value="1"/>
</dbReference>
<dbReference type="EC" id="3.1.-.-" evidence="5"/>
<evidence type="ECO:0000313" key="5">
    <source>
        <dbReference type="EMBL" id="KIC73592.1"/>
    </source>
</evidence>
<comment type="caution">
    <text evidence="5">The sequence shown here is derived from an EMBL/GenBank/DDBJ whole genome shotgun (WGS) entry which is preliminary data.</text>
</comment>
<protein>
    <submittedName>
        <fullName evidence="5">Putative metallophosphoesterase</fullName>
        <ecNumber evidence="5">3.1.-.-</ecNumber>
    </submittedName>
</protein>
<keyword evidence="1" id="KW-0479">Metal-binding</keyword>
<keyword evidence="3" id="KW-0812">Transmembrane</keyword>
<keyword evidence="3" id="KW-1133">Transmembrane helix</keyword>
<dbReference type="Proteomes" id="UP000031465">
    <property type="component" value="Unassembled WGS sequence"/>
</dbReference>
<feature type="transmembrane region" description="Helical" evidence="3">
    <location>
        <begin position="12"/>
        <end position="30"/>
    </location>
</feature>
<evidence type="ECO:0000259" key="4">
    <source>
        <dbReference type="Pfam" id="PF00149"/>
    </source>
</evidence>
<dbReference type="AlphaFoldDB" id="A0A0C1K2P0"/>
<dbReference type="PANTHER" id="PTHR31302">
    <property type="entry name" value="TRANSMEMBRANE PROTEIN WITH METALLOPHOSPHOESTERASE DOMAIN-RELATED"/>
    <property type="match status" value="1"/>
</dbReference>
<proteinExistence type="predicted"/>
<organism evidence="5 6">
    <name type="scientific">Candidatus Protochlamydia amoebophila</name>
    <dbReference type="NCBI Taxonomy" id="362787"/>
    <lineage>
        <taxon>Bacteria</taxon>
        <taxon>Pseudomonadati</taxon>
        <taxon>Chlamydiota</taxon>
        <taxon>Chlamydiia</taxon>
        <taxon>Parachlamydiales</taxon>
        <taxon>Parachlamydiaceae</taxon>
        <taxon>Candidatus Protochlamydia</taxon>
    </lineage>
</organism>
<reference evidence="5 6" key="1">
    <citation type="journal article" date="2014" name="Mol. Biol. Evol.">
        <title>Massive expansion of Ubiquitination-related gene families within the Chlamydiae.</title>
        <authorList>
            <person name="Domman D."/>
            <person name="Collingro A."/>
            <person name="Lagkouvardos I."/>
            <person name="Gehre L."/>
            <person name="Weinmaier T."/>
            <person name="Rattei T."/>
            <person name="Subtil A."/>
            <person name="Horn M."/>
        </authorList>
    </citation>
    <scope>NUCLEOTIDE SEQUENCE [LARGE SCALE GENOMIC DNA]</scope>
    <source>
        <strain evidence="5 6">EI2</strain>
    </source>
</reference>